<feature type="non-terminal residue" evidence="2">
    <location>
        <position position="1"/>
    </location>
</feature>
<dbReference type="InterPro" id="IPR000305">
    <property type="entry name" value="GIY-YIG_endonuc"/>
</dbReference>
<name>X0VZT8_9ZZZZ</name>
<evidence type="ECO:0000259" key="1">
    <source>
        <dbReference type="Pfam" id="PF01541"/>
    </source>
</evidence>
<reference evidence="2" key="1">
    <citation type="journal article" date="2014" name="Front. Microbiol.">
        <title>High frequency of phylogenetically diverse reductive dehalogenase-homologous genes in deep subseafloor sedimentary metagenomes.</title>
        <authorList>
            <person name="Kawai M."/>
            <person name="Futagami T."/>
            <person name="Toyoda A."/>
            <person name="Takaki Y."/>
            <person name="Nishi S."/>
            <person name="Hori S."/>
            <person name="Arai W."/>
            <person name="Tsubouchi T."/>
            <person name="Morono Y."/>
            <person name="Uchiyama I."/>
            <person name="Ito T."/>
            <person name="Fujiyama A."/>
            <person name="Inagaki F."/>
            <person name="Takami H."/>
        </authorList>
    </citation>
    <scope>NUCLEOTIDE SEQUENCE</scope>
    <source>
        <strain evidence="2">Expedition CK06-06</strain>
    </source>
</reference>
<organism evidence="2">
    <name type="scientific">marine sediment metagenome</name>
    <dbReference type="NCBI Taxonomy" id="412755"/>
    <lineage>
        <taxon>unclassified sequences</taxon>
        <taxon>metagenomes</taxon>
        <taxon>ecological metagenomes</taxon>
    </lineage>
</organism>
<comment type="caution">
    <text evidence="2">The sequence shown here is derived from an EMBL/GenBank/DDBJ whole genome shotgun (WGS) entry which is preliminary data.</text>
</comment>
<dbReference type="AlphaFoldDB" id="X0VZT8"/>
<accession>X0VZT8</accession>
<gene>
    <name evidence="2" type="ORF">S01H1_55279</name>
</gene>
<protein>
    <recommendedName>
        <fullName evidence="1">GIY-YIG domain-containing protein</fullName>
    </recommendedName>
</protein>
<dbReference type="Pfam" id="PF01541">
    <property type="entry name" value="GIY-YIG"/>
    <property type="match status" value="1"/>
</dbReference>
<dbReference type="Gene3D" id="3.40.1440.10">
    <property type="entry name" value="GIY-YIG endonuclease"/>
    <property type="match status" value="1"/>
</dbReference>
<dbReference type="InterPro" id="IPR035901">
    <property type="entry name" value="GIY-YIG_endonuc_sf"/>
</dbReference>
<proteinExistence type="predicted"/>
<sequence length="60" mass="7091">RIDQHNAPLSEGVTYPRKNGPWQLVWHEQHPTRGEAMCRERQIKGKKSAHWVRRHLLGGR</sequence>
<evidence type="ECO:0000313" key="2">
    <source>
        <dbReference type="EMBL" id="GAG24014.1"/>
    </source>
</evidence>
<dbReference type="EMBL" id="BARS01035922">
    <property type="protein sequence ID" value="GAG24014.1"/>
    <property type="molecule type" value="Genomic_DNA"/>
</dbReference>
<feature type="domain" description="GIY-YIG" evidence="1">
    <location>
        <begin position="1"/>
        <end position="49"/>
    </location>
</feature>